<dbReference type="PROSITE" id="PS51416">
    <property type="entry name" value="MIB_HERC2"/>
    <property type="match status" value="1"/>
</dbReference>
<keyword evidence="7" id="KW-0808">Transferase</keyword>
<dbReference type="EMBL" id="JADBJN010000001">
    <property type="protein sequence ID" value="KAG5682896.1"/>
    <property type="molecule type" value="Genomic_DNA"/>
</dbReference>
<feature type="repeat" description="RCC1" evidence="11">
    <location>
        <begin position="3033"/>
        <end position="3084"/>
    </location>
</feature>
<dbReference type="InterPro" id="IPR051625">
    <property type="entry name" value="Signaling_Regulatory_Domain"/>
</dbReference>
<dbReference type="InterPro" id="IPR006624">
    <property type="entry name" value="Beta-propeller_rpt_TECPR"/>
</dbReference>
<keyword evidence="17" id="KW-1185">Reference proteome</keyword>
<dbReference type="SUPFAM" id="SSF50985">
    <property type="entry name" value="RCC1/BLIP-II"/>
    <property type="match status" value="2"/>
</dbReference>
<comment type="catalytic activity">
    <reaction evidence="1">
        <text>S-ubiquitinyl-[E2 ubiquitin-conjugating enzyme]-L-cysteine + [acceptor protein]-L-lysine = [E2 ubiquitin-conjugating enzyme]-L-cysteine + N(6)-ubiquitinyl-[acceptor protein]-L-lysine.</text>
        <dbReference type="EC" id="2.3.2.26"/>
    </reaction>
</comment>
<dbReference type="InterPro" id="IPR000569">
    <property type="entry name" value="HECT_dom"/>
</dbReference>
<keyword evidence="9 10" id="KW-0833">Ubl conjugation pathway</keyword>
<dbReference type="InterPro" id="IPR014722">
    <property type="entry name" value="Rib_uL2_dom2"/>
</dbReference>
<evidence type="ECO:0000256" key="1">
    <source>
        <dbReference type="ARBA" id="ARBA00000885"/>
    </source>
</evidence>
<evidence type="ECO:0000256" key="5">
    <source>
        <dbReference type="ARBA" id="ARBA00022490"/>
    </source>
</evidence>
<dbReference type="SUPFAM" id="SSF63748">
    <property type="entry name" value="Tudor/PWWP/MBT"/>
    <property type="match status" value="1"/>
</dbReference>
<feature type="repeat" description="RCC1" evidence="11">
    <location>
        <begin position="2979"/>
        <end position="3030"/>
    </location>
</feature>
<evidence type="ECO:0000256" key="3">
    <source>
        <dbReference type="ARBA" id="ARBA00004906"/>
    </source>
</evidence>
<dbReference type="FunFam" id="3.30.2410.10:FF:000006">
    <property type="entry name" value="probable E3 ubiquitin-protein ligase HERC1 isoform X2"/>
    <property type="match status" value="1"/>
</dbReference>
<dbReference type="FunFam" id="3.30.2160.10:FF:000010">
    <property type="entry name" value="E3 ubiquitin-protein ligase HERC2 isoform X2"/>
    <property type="match status" value="1"/>
</dbReference>
<dbReference type="SUPFAM" id="SSF56204">
    <property type="entry name" value="Hect, E3 ligase catalytic domain"/>
    <property type="match status" value="1"/>
</dbReference>
<dbReference type="Proteomes" id="UP001107558">
    <property type="component" value="Chromosome 1"/>
</dbReference>
<dbReference type="SMART" id="SM00119">
    <property type="entry name" value="HECTc"/>
    <property type="match status" value="1"/>
</dbReference>
<organism evidence="16 17">
    <name type="scientific">Polypedilum vanderplanki</name>
    <name type="common">Sleeping chironomid midge</name>
    <dbReference type="NCBI Taxonomy" id="319348"/>
    <lineage>
        <taxon>Eukaryota</taxon>
        <taxon>Metazoa</taxon>
        <taxon>Ecdysozoa</taxon>
        <taxon>Arthropoda</taxon>
        <taxon>Hexapoda</taxon>
        <taxon>Insecta</taxon>
        <taxon>Pterygota</taxon>
        <taxon>Neoptera</taxon>
        <taxon>Endopterygota</taxon>
        <taxon>Diptera</taxon>
        <taxon>Nematocera</taxon>
        <taxon>Chironomoidea</taxon>
        <taxon>Chironomidae</taxon>
        <taxon>Chironominae</taxon>
        <taxon>Polypedilum</taxon>
        <taxon>Polypedilum</taxon>
    </lineage>
</organism>
<evidence type="ECO:0000256" key="9">
    <source>
        <dbReference type="ARBA" id="ARBA00022786"/>
    </source>
</evidence>
<dbReference type="SUPFAM" id="SSF49785">
    <property type="entry name" value="Galactose-binding domain-like"/>
    <property type="match status" value="1"/>
</dbReference>
<dbReference type="InterPro" id="IPR058923">
    <property type="entry name" value="RCC1-like_dom"/>
</dbReference>
<dbReference type="GO" id="GO:0046872">
    <property type="term" value="F:metal ion binding"/>
    <property type="evidence" value="ECO:0007669"/>
    <property type="project" value="InterPro"/>
</dbReference>
<evidence type="ECO:0000313" key="16">
    <source>
        <dbReference type="EMBL" id="KAG5682896.1"/>
    </source>
</evidence>
<evidence type="ECO:0000256" key="12">
    <source>
        <dbReference type="SAM" id="MobiDB-lite"/>
    </source>
</evidence>
<dbReference type="Pfam" id="PF25390">
    <property type="entry name" value="WD40_RLD"/>
    <property type="match status" value="2"/>
</dbReference>
<dbReference type="Gene3D" id="2.130.10.30">
    <property type="entry name" value="Regulator of chromosome condensation 1/beta-lactamase-inhibitor protein II"/>
    <property type="match status" value="2"/>
</dbReference>
<dbReference type="InterPro" id="IPR009091">
    <property type="entry name" value="RCC1/BLIP-II"/>
</dbReference>
<dbReference type="SMART" id="SM00706">
    <property type="entry name" value="TECPR"/>
    <property type="match status" value="5"/>
</dbReference>
<feature type="active site" description="Glycyl thioester intermediate" evidence="10">
    <location>
        <position position="3624"/>
    </location>
</feature>
<evidence type="ECO:0000256" key="11">
    <source>
        <dbReference type="PROSITE-ProRule" id="PRU00235"/>
    </source>
</evidence>
<dbReference type="CDD" id="cd14402">
    <property type="entry name" value="UBA_HERC2"/>
    <property type="match status" value="1"/>
</dbReference>
<feature type="repeat" description="RCC1" evidence="11">
    <location>
        <begin position="2047"/>
        <end position="2098"/>
    </location>
</feature>
<dbReference type="Pfam" id="PF06701">
    <property type="entry name" value="MIB_HERC2"/>
    <property type="match status" value="1"/>
</dbReference>
<dbReference type="InterPro" id="IPR010606">
    <property type="entry name" value="Mib_Herc2"/>
</dbReference>
<dbReference type="Pfam" id="PF11515">
    <property type="entry name" value="Cul7"/>
    <property type="match status" value="1"/>
</dbReference>
<dbReference type="FunFam" id="2.130.10.30:FF:000003">
    <property type="entry name" value="E3 ubiquitin-protein ligase HERC2 isoform X1"/>
    <property type="match status" value="1"/>
</dbReference>
<dbReference type="Gene3D" id="3.30.2160.10">
    <property type="entry name" value="Hect, E3 ligase catalytic domain"/>
    <property type="match status" value="1"/>
</dbReference>
<gene>
    <name evidence="16" type="ORF">PVAND_012214</name>
</gene>
<feature type="repeat" description="RCC1" evidence="11">
    <location>
        <begin position="1995"/>
        <end position="2046"/>
    </location>
</feature>
<dbReference type="Gene3D" id="2.30.30.30">
    <property type="match status" value="1"/>
</dbReference>
<evidence type="ECO:0000259" key="13">
    <source>
        <dbReference type="PROSITE" id="PS50237"/>
    </source>
</evidence>
<evidence type="ECO:0000259" key="14">
    <source>
        <dbReference type="PROSITE" id="PS51284"/>
    </source>
</evidence>
<dbReference type="GO" id="GO:0016567">
    <property type="term" value="P:protein ubiquitination"/>
    <property type="evidence" value="ECO:0007669"/>
    <property type="project" value="InterPro"/>
</dbReference>
<feature type="repeat" description="RCC1" evidence="11">
    <location>
        <begin position="3137"/>
        <end position="3188"/>
    </location>
</feature>
<feature type="repeat" description="RCC1" evidence="11">
    <location>
        <begin position="2821"/>
        <end position="2872"/>
    </location>
</feature>
<dbReference type="PROSITE" id="PS51284">
    <property type="entry name" value="DOC"/>
    <property type="match status" value="1"/>
</dbReference>
<evidence type="ECO:0000256" key="2">
    <source>
        <dbReference type="ARBA" id="ARBA00004496"/>
    </source>
</evidence>
<dbReference type="OrthoDB" id="239701at2759"/>
<dbReference type="Gene3D" id="2.30.30.40">
    <property type="entry name" value="SH3 Domains"/>
    <property type="match status" value="1"/>
</dbReference>
<dbReference type="Gene3D" id="2.60.120.260">
    <property type="entry name" value="Galactose-binding domain-like"/>
    <property type="match status" value="1"/>
</dbReference>
<comment type="subcellular location">
    <subcellularLocation>
        <location evidence="2">Cytoplasm</location>
    </subcellularLocation>
</comment>
<dbReference type="FunFam" id="2.30.30.40:FF:000074">
    <property type="entry name" value="E3 ubiquitin-protein ligase HERC2 isoform X1"/>
    <property type="match status" value="1"/>
</dbReference>
<dbReference type="Gene3D" id="1.10.8.10">
    <property type="entry name" value="DNA helicase RuvA subunit, C-terminal domain"/>
    <property type="match status" value="1"/>
</dbReference>
<dbReference type="InterPro" id="IPR035983">
    <property type="entry name" value="Hect_E3_ubiquitin_ligase"/>
</dbReference>
<feature type="repeat" description="RCC1" evidence="11">
    <location>
        <begin position="1889"/>
        <end position="1940"/>
    </location>
</feature>
<dbReference type="GO" id="GO:0009966">
    <property type="term" value="P:regulation of signal transduction"/>
    <property type="evidence" value="ECO:0007669"/>
    <property type="project" value="UniProtKB-ARBA"/>
</dbReference>
<dbReference type="FunFam" id="2.130.10.30:FF:000004">
    <property type="entry name" value="E3 ubiquitin-protein ligase HERC2 isoform X2"/>
    <property type="match status" value="1"/>
</dbReference>
<dbReference type="Gene3D" id="3.30.2410.10">
    <property type="entry name" value="Hect, E3 ligase catalytic domain"/>
    <property type="match status" value="1"/>
</dbReference>
<dbReference type="GO" id="GO:0005737">
    <property type="term" value="C:cytoplasm"/>
    <property type="evidence" value="ECO:0007669"/>
    <property type="project" value="UniProtKB-SubCell"/>
</dbReference>
<comment type="pathway">
    <text evidence="3">Protein modification; protein ubiquitination.</text>
</comment>
<dbReference type="InterPro" id="IPR036400">
    <property type="entry name" value="Cyt_B5-like_heme/steroid_sf"/>
</dbReference>
<dbReference type="Pfam" id="PF00632">
    <property type="entry name" value="HECT"/>
    <property type="match status" value="1"/>
</dbReference>
<dbReference type="PANTHER" id="PTHR22872">
    <property type="entry name" value="BTK-BINDING PROTEIN-RELATED"/>
    <property type="match status" value="1"/>
</dbReference>
<reference evidence="16" key="1">
    <citation type="submission" date="2021-03" db="EMBL/GenBank/DDBJ databases">
        <title>Chromosome level genome of the anhydrobiotic midge Polypedilum vanderplanki.</title>
        <authorList>
            <person name="Yoshida Y."/>
            <person name="Kikawada T."/>
            <person name="Gusev O."/>
        </authorList>
    </citation>
    <scope>NUCLEOTIDE SEQUENCE</scope>
    <source>
        <strain evidence="16">NIAS01</strain>
        <tissue evidence="16">Whole body or cell culture</tissue>
    </source>
</reference>
<keyword evidence="8" id="KW-0677">Repeat</keyword>
<accession>A0A9J6CLR6</accession>
<dbReference type="Pfam" id="PF00173">
    <property type="entry name" value="Cyt-b5"/>
    <property type="match status" value="1"/>
</dbReference>
<dbReference type="SMART" id="SM01337">
    <property type="entry name" value="APC10"/>
    <property type="match status" value="1"/>
</dbReference>
<keyword evidence="6" id="KW-0597">Phosphoprotein</keyword>
<dbReference type="InterPro" id="IPR000408">
    <property type="entry name" value="Reg_chr_condens"/>
</dbReference>
<feature type="compositionally biased region" description="Basic and acidic residues" evidence="12">
    <location>
        <begin position="1226"/>
        <end position="1247"/>
    </location>
</feature>
<feature type="domain" description="MIB/HERC2" evidence="15">
    <location>
        <begin position="757"/>
        <end position="828"/>
    </location>
</feature>
<dbReference type="PRINTS" id="PR00633">
    <property type="entry name" value="RCCNDNSATION"/>
</dbReference>
<dbReference type="PROSITE" id="PS50237">
    <property type="entry name" value="HECT"/>
    <property type="match status" value="1"/>
</dbReference>
<dbReference type="InterPro" id="IPR004939">
    <property type="entry name" value="APC_su10/DOC_dom"/>
</dbReference>
<dbReference type="GO" id="GO:0061630">
    <property type="term" value="F:ubiquitin protein ligase activity"/>
    <property type="evidence" value="ECO:0007669"/>
    <property type="project" value="UniProtKB-EC"/>
</dbReference>
<feature type="repeat" description="RCC1" evidence="11">
    <location>
        <begin position="2099"/>
        <end position="2150"/>
    </location>
</feature>
<name>A0A9J6CLR6_POLVA</name>
<dbReference type="PROSITE" id="PS50012">
    <property type="entry name" value="RCC1_3"/>
    <property type="match status" value="14"/>
</dbReference>
<dbReference type="InterPro" id="IPR021097">
    <property type="entry name" value="CPH_domain"/>
</dbReference>
<dbReference type="SUPFAM" id="SSF55856">
    <property type="entry name" value="Cytochrome b5-like heme/steroid binding domain"/>
    <property type="match status" value="1"/>
</dbReference>
<evidence type="ECO:0000256" key="4">
    <source>
        <dbReference type="ARBA" id="ARBA00012485"/>
    </source>
</evidence>
<comment type="caution">
    <text evidence="16">The sequence shown here is derived from an EMBL/GenBank/DDBJ whole genome shotgun (WGS) entry which is preliminary data.</text>
</comment>
<sequence length="3682" mass="410449">MENLLPLLTALDHINRLLYDTDVKNSDHMGWPGIISTSRDNDSDRMTANEAQLIRKNDFENSLLDGCKFIIINGCVYDVKDFICENSETQSLIESNIGKDLTNELSALEHQKTLEDITGNNSIFIGKYETETASKCKKFDQSYEKLCYFESEKTLAWILGMRSNILQKATCLQPAEITCKKMLNSIILRGGLQTNIANPFDEEKFEARSSGSTAGSTPTTDVFNILGDLQPITQFSPLQLRIQSLIYGLAEGKTNDPNVSAWISLFERYCKENNLIWHQEYSTDHPIIDVERLLTAVLIRHQSLGTLVLAVIDRDLTGSVGKIPQPITDIIKIVHMMKWNLIKIRQQLNRSYKEVCTPILEKCRFLLYEVRPAISPEQSGLKKLFHHYKEPRFKTIVKQIIEENQMNREDQEIESAKIDDLLNASIQSNHNSLSKVAQFVSEHFERHLSNESLHKIGSSEAMNFEMIPSKTPSNENLLAVDTPVEECSPLMSNAEESVLAESEVKPLNTDEFVNNVILKLSERYNQNEDAKFKTSVNNQIIDFVMQENLDVETLRRAMFCQIQRYQTRKEGLKMFNELLSINNLLDAAKYNIYNGFLNSAYGEENAENYDHQYDHILENLNLITAYQKADILIAHSHILEWTIKEFQKYVNQEPIVNKQKWTHGDKDQTNLGTYVFLKKVSRARFLLMIFGLLSKNYTANELSLLINSGLLGTSLGLLHQTGSNDLPQSNKNDKELSVVYEENIKLKHNFSKDGMLTGPELVKQMKIGTRVARGADWKWGEQDGNGEGRIISEVGDDGWVRVEWDTGATNSYRMGKEGQYDLRLADSSFKTISPDKESDKDNELYESKLQQNDFHPTKLLKNACIKLLQMISTSVGVHGDKMQNDAVRVFVTMFYAILSQKGNYSLNIGLDMWRSIAFLRSILRSQSISKHITSDLWIKLYFDMLKSPIQNEKDVYKKVQCIKLLQSTLTQWNDSDIDRTENIVNQLFLHLGNICMNCPHDQSLTQLPIGIKTKVLASASHSGTIAEELITLLRKLHTLPLWNETINNFISQKMCVAADMFIDMERENGIYEEKLNVSAALNVIGGFDPRLRIGIDLIYDSVKCSIYRVTQSGTIILNVHNSNETKNISFAKVEKVIEQGIFSLSKLSLNEMLLNSWAVLMYGMNMGKSIESVSSFDISFLSNQQIQLAAVKATQVLFRHQSLLKTILKQRSPGILKYSSDDSMSDDSKNQKSDESDHKKDTPSVPMPKHELLVQSMLSRAIQSSPLKACYTQTEMEIAALAICQTLSAHFKNNHIPASHVKFQNVKQATMIHGVPLYNESVSESIYNTASNYATFGSESSRANPATKLVIQIMEMGFTRKTVELALKQITNRVEILPTAEQVVQWIIDHPESIVDEDSKCVLNKINSFNVASAIDSDNDSTCSENLNSSSLSQHDKPAKYAKRDDFKNSDQYAIYVRSHIVPGMIVRCCRDFEEIRAGDIGIVLKIEPDELHDLNVRVDFKNHERPFWMCFGHLQLLEPPSEDIKSLNITYGSHVKIKPTSGVPRTQAVKNIVGVVTAINGLEVIVDFPQQKSWCGQLYDLELVHPASTEHELYDIIDDWSQCVKSLTVSSNEGLAKNLLERTTSFWQSANSQGRPWIRLEMRENILIHSLSLRIEPNDCSHQPSTIIVRTGDSLSNLKDFNWVTIRSNDTHVIILSNVRQYFNWIEIYIKQCRNNGIQCRIHDLYIVGKRKQTDIDAMLTNAAFLANDNDINEPTYASSSSGFLDDKISSKTNLNRDEGASRVYVWGLNDKEQLAGLKGSKVKIPMYSAILSNLKPIHIAGGSKSLFIVSQDGKLYACGEGTNGRLGLGHNNNVSTPQQVPVLSQYIVKKIAVHSGGKHCLAITLDGKIFSFGEGEDGKLGHGNRLTLEKPKLIETLKTKRIRDVACGSAHSAAITSQGELYTWGCGEYGRLGHGDNQTLLKPKLVQKLVGQRVVQVACGSRDAQTLCLTEDGTVYSWGDGDFGKLGRGGSDGCSVPQPIERLNGLGIIQIECGAQFSLALTKIGEIWTFGKGDYYRLGHGSDQHVRKPTPIQGLRGKKVVHVAVGALHCLAVTDQGQIYAWGDNDHGQQGSGTTSVNKKPTLVVGLDGVFVNRVACGSSHSVAWSLPDNELEHEKKEAVPFAFPKDPLGGHSLGMYSIDDQTTASPSIVCKAKQPRKSLSEIILSLESPAALQIALSHILSAIKILQARSCIIAALTSHAQIKNHQTTFDADKILKEVKPEDIIEQDKQDVIAQTNQRDFVNSQIASGGGESLADDCEMPAEAEILNDIEYPNNPLPNTSNSLYRSLTNSMSMSISSVNNAAQKASRMSTSAMSVMACIINRQEEMINETNVTKSTLDEFLSLFGETESRNLLELLKLSVCGRISASQTNAETIANTLIELGLNSSTIGNMIIETCISELEDLTSRHCLEKVPKPVVQESSHPYVDDITLVGHVKIPGAEYLRIEFDPQCSTEKRNDPLIIMDSSGRVIATRSGREFAQWAQEIRIPGDEMRWKFTSDNSVNGWGFRFLVHGIMPASYLQELGSDRKILSQPSIDLVMVLLDSKLSPQNPNVLLRLISALSQCAQKGTLSINQRIWCLKKIHYYLTTSKYSSHATDNSLLEIIHPLVPMILKQYEYEEGQVRTGVHLMHSEYFQCMIALACDLNVDNILPPIEAHKWSWFKRYCAAVRVAKALIRRTQLPKSFCIDVRKKLEATVGNNSGPINVVQADLSSSMTSSSSYYQSSSMQASVQFESEICETFEKSPYEDHTLFTQNHDSQLLQWFNRRPEDWAFSLGGGASTIYGFGHNHRGQLGGLDGSRIKIPTPCEALSMLRPVQIVGGEQTLYAVTHDGKVYATGYGAGGRLGIGGTDSVAVPTLIESLQHVFIKKVAVNSGGKHCLALSSDHEVFSWGEGEDGKLGHGNRDSYDRPKLIEALSGLSVIDIACGSAHSAAITSEGHLLTWGKGRYGRLGHGDSEDQLKPKVVEGLLGYRVIDVACGSGDAQTLCITDDDNVWSFGDGDYGKLGRGGSDGCKVPMKIESLAGLGVIKVECGSQFSVALTRSGSVYSWGKGDYHRLGHGNSEHIRRPKKVAALQGKKVISIATGSLHCIACTDSGETYVWGDNDEGQLGDGTVTAIQRPRLVNALQGKHIVQVVCGSAHTLAISTCPHSTNSRTLPAPPMEYDLVRDIDPEVLQNRLVLLHHFSELICPCLAMIPNEGDLSLGALRDILVYSIKEASLRKVIQCTMVRDKPHGPTIELNRIQVKRSRSRTGNGLAGIDGMKSVFGQMVQKLPLLTQESLFLPHRVWKVKFVGESVDDCGGGFSESIAEMCDELQNGSVPLLIQTPNGRGEAGANRDCFLLDPTLTSVLHMNMFRFLGVLIGIAIRTGSPLSLCLAEPVWRQLAGETLRPSDLTEVDRDYVTGLLCIRDMDDDPKIFQSMELPFSTPSAKGHEVFLSTKYTHITSENRHEYVKLALNYRLHEFDEQIKAVRDGMSKVIPVPLLSLFSATELQEMVCGSPDIPLGLLKTVATYKGVDSTSPLVQWFWEVMEEFTNQERSLFLRFVWGRTRLPRSIADFRGRDFVLQVLDKYNPADHFLPESYTCFFLLKMPRYSCKAVLMEKLKYAIHFCKSIDTDDYARVAMGDPMSHTASEDNSDIESIA</sequence>
<evidence type="ECO:0000256" key="8">
    <source>
        <dbReference type="ARBA" id="ARBA00022737"/>
    </source>
</evidence>
<dbReference type="Gene3D" id="3.90.1750.10">
    <property type="entry name" value="Hect, E3 ligase catalytic domains"/>
    <property type="match status" value="1"/>
</dbReference>
<feature type="repeat" description="RCC1" evidence="11">
    <location>
        <begin position="1941"/>
        <end position="1992"/>
    </location>
</feature>
<dbReference type="Gene3D" id="3.10.120.10">
    <property type="entry name" value="Cytochrome b5-like heme/steroid binding domain"/>
    <property type="match status" value="1"/>
</dbReference>
<feature type="repeat" description="RCC1" evidence="11">
    <location>
        <begin position="1835"/>
        <end position="1888"/>
    </location>
</feature>
<evidence type="ECO:0000256" key="7">
    <source>
        <dbReference type="ARBA" id="ARBA00022679"/>
    </source>
</evidence>
<dbReference type="Pfam" id="PF00415">
    <property type="entry name" value="RCC1"/>
    <property type="match status" value="3"/>
</dbReference>
<feature type="repeat" description="RCC1" evidence="11">
    <location>
        <begin position="2873"/>
        <end position="2926"/>
    </location>
</feature>
<feature type="repeat" description="RCC1" evidence="11">
    <location>
        <begin position="1783"/>
        <end position="1834"/>
    </location>
</feature>
<dbReference type="InterPro" id="IPR037252">
    <property type="entry name" value="Mib_Herc2_sf"/>
</dbReference>
<keyword evidence="5" id="KW-0963">Cytoplasm</keyword>
<feature type="repeat" description="RCC1" evidence="11">
    <location>
        <begin position="2927"/>
        <end position="2978"/>
    </location>
</feature>
<protein>
    <recommendedName>
        <fullName evidence="4">HECT-type E3 ubiquitin transferase</fullName>
        <ecNumber evidence="4">2.3.2.26</ecNumber>
    </recommendedName>
</protein>
<evidence type="ECO:0000256" key="10">
    <source>
        <dbReference type="PROSITE-ProRule" id="PRU00104"/>
    </source>
</evidence>
<dbReference type="InterPro" id="IPR001199">
    <property type="entry name" value="Cyt_B5-like_heme/steroid-bd"/>
</dbReference>
<evidence type="ECO:0000313" key="17">
    <source>
        <dbReference type="Proteomes" id="UP001107558"/>
    </source>
</evidence>
<evidence type="ECO:0000259" key="15">
    <source>
        <dbReference type="PROSITE" id="PS51416"/>
    </source>
</evidence>
<dbReference type="InterPro" id="IPR008979">
    <property type="entry name" value="Galactose-bd-like_sf"/>
</dbReference>
<dbReference type="CDD" id="cd00078">
    <property type="entry name" value="HECTc"/>
    <property type="match status" value="1"/>
</dbReference>
<dbReference type="EC" id="2.3.2.26" evidence="4"/>
<dbReference type="PANTHER" id="PTHR22872:SF2">
    <property type="entry name" value="INHIBITOR OF BRUTON TYROSINE KINASE"/>
    <property type="match status" value="1"/>
</dbReference>
<feature type="domain" description="HECT" evidence="13">
    <location>
        <begin position="3329"/>
        <end position="3661"/>
    </location>
</feature>
<proteinExistence type="predicted"/>
<feature type="region of interest" description="Disordered" evidence="12">
    <location>
        <begin position="1218"/>
        <end position="1247"/>
    </location>
</feature>
<dbReference type="SUPFAM" id="SSF159034">
    <property type="entry name" value="Mib/herc2 domain-like"/>
    <property type="match status" value="1"/>
</dbReference>
<feature type="domain" description="DOC" evidence="14">
    <location>
        <begin position="1578"/>
        <end position="1755"/>
    </location>
</feature>
<feature type="repeat" description="RCC1" evidence="11">
    <location>
        <begin position="3085"/>
        <end position="3136"/>
    </location>
</feature>
<evidence type="ECO:0000256" key="6">
    <source>
        <dbReference type="ARBA" id="ARBA00022553"/>
    </source>
</evidence>